<dbReference type="GO" id="GO:0006083">
    <property type="term" value="P:acetate metabolic process"/>
    <property type="evidence" value="ECO:0007669"/>
    <property type="project" value="InterPro"/>
</dbReference>
<dbReference type="CDD" id="cd04301">
    <property type="entry name" value="NAT_SF"/>
    <property type="match status" value="1"/>
</dbReference>
<dbReference type="InterPro" id="IPR016181">
    <property type="entry name" value="Acyl_CoA_acyltransferase"/>
</dbReference>
<dbReference type="InterPro" id="IPR046433">
    <property type="entry name" value="ActCoA_hydro"/>
</dbReference>
<dbReference type="AlphaFoldDB" id="A0A934RC34"/>
<gene>
    <name evidence="5" type="ORF">JIN81_04445</name>
</gene>
<evidence type="ECO:0000256" key="3">
    <source>
        <dbReference type="ARBA" id="ARBA00022679"/>
    </source>
</evidence>
<comment type="similarity">
    <text evidence="2">Belongs to the acetyl-CoA hydrolase/transferase family.</text>
</comment>
<dbReference type="PANTHER" id="PTHR21432">
    <property type="entry name" value="ACETYL-COA HYDROLASE-RELATED"/>
    <property type="match status" value="1"/>
</dbReference>
<dbReference type="InterPro" id="IPR038460">
    <property type="entry name" value="AcetylCoA_hyd_C_sf"/>
</dbReference>
<dbReference type="InterPro" id="IPR023801">
    <property type="entry name" value="His_deacetylse_dom"/>
</dbReference>
<protein>
    <submittedName>
        <fullName evidence="5">GNAT family N-acetyltransferase</fullName>
    </submittedName>
</protein>
<accession>A0A934RC34</accession>
<evidence type="ECO:0000256" key="2">
    <source>
        <dbReference type="ARBA" id="ARBA00009632"/>
    </source>
</evidence>
<dbReference type="CDD" id="cd09992">
    <property type="entry name" value="HDAC_classII"/>
    <property type="match status" value="1"/>
</dbReference>
<dbReference type="Pfam" id="PF00583">
    <property type="entry name" value="Acetyltransf_1"/>
    <property type="match status" value="1"/>
</dbReference>
<dbReference type="GO" id="GO:0008775">
    <property type="term" value="F:acetate CoA-transferase activity"/>
    <property type="evidence" value="ECO:0007669"/>
    <property type="project" value="InterPro"/>
</dbReference>
<dbReference type="Proteomes" id="UP000658278">
    <property type="component" value="Unassembled WGS sequence"/>
</dbReference>
<dbReference type="InterPro" id="IPR037138">
    <property type="entry name" value="His_deacetylse_dom_sf"/>
</dbReference>
<organism evidence="5 6">
    <name type="scientific">Haloferula rosea</name>
    <dbReference type="NCBI Taxonomy" id="490093"/>
    <lineage>
        <taxon>Bacteria</taxon>
        <taxon>Pseudomonadati</taxon>
        <taxon>Verrucomicrobiota</taxon>
        <taxon>Verrucomicrobiia</taxon>
        <taxon>Verrucomicrobiales</taxon>
        <taxon>Verrucomicrobiaceae</taxon>
        <taxon>Haloferula</taxon>
    </lineage>
</organism>
<evidence type="ECO:0000256" key="1">
    <source>
        <dbReference type="ARBA" id="ARBA00005947"/>
    </source>
</evidence>
<dbReference type="InterPro" id="IPR003702">
    <property type="entry name" value="ActCoA_hydro_N"/>
</dbReference>
<evidence type="ECO:0000313" key="6">
    <source>
        <dbReference type="Proteomes" id="UP000658278"/>
    </source>
</evidence>
<dbReference type="SUPFAM" id="SSF55729">
    <property type="entry name" value="Acyl-CoA N-acyltransferases (Nat)"/>
    <property type="match status" value="1"/>
</dbReference>
<feature type="domain" description="N-acetyltransferase" evidence="4">
    <location>
        <begin position="459"/>
        <end position="624"/>
    </location>
</feature>
<dbReference type="SUPFAM" id="SSF52768">
    <property type="entry name" value="Arginase/deacetylase"/>
    <property type="match status" value="1"/>
</dbReference>
<dbReference type="InterPro" id="IPR037171">
    <property type="entry name" value="NagB/RpiA_transferase-like"/>
</dbReference>
<evidence type="ECO:0000313" key="5">
    <source>
        <dbReference type="EMBL" id="MBK1826256.1"/>
    </source>
</evidence>
<dbReference type="Gene3D" id="3.40.630.30">
    <property type="match status" value="1"/>
</dbReference>
<dbReference type="PROSITE" id="PS51186">
    <property type="entry name" value="GNAT"/>
    <property type="match status" value="1"/>
</dbReference>
<dbReference type="Gene3D" id="3.30.750.70">
    <property type="entry name" value="4-hydroxybutyrate coenzyme like domains"/>
    <property type="match status" value="1"/>
</dbReference>
<dbReference type="PRINTS" id="PR01270">
    <property type="entry name" value="HDASUPER"/>
</dbReference>
<dbReference type="EMBL" id="JAENII010000003">
    <property type="protein sequence ID" value="MBK1826256.1"/>
    <property type="molecule type" value="Genomic_DNA"/>
</dbReference>
<dbReference type="InterPro" id="IPR000286">
    <property type="entry name" value="HDACs"/>
</dbReference>
<dbReference type="InterPro" id="IPR026888">
    <property type="entry name" value="AcetylCoA_hyd_C"/>
</dbReference>
<reference evidence="5" key="1">
    <citation type="submission" date="2021-01" db="EMBL/GenBank/DDBJ databases">
        <title>Modified the classification status of verrucomicrobia.</title>
        <authorList>
            <person name="Feng X."/>
        </authorList>
    </citation>
    <scope>NUCLEOTIDE SEQUENCE</scope>
    <source>
        <strain evidence="5">KCTC 22201</strain>
    </source>
</reference>
<keyword evidence="3" id="KW-0808">Transferase</keyword>
<dbReference type="Gene3D" id="3.40.800.20">
    <property type="entry name" value="Histone deacetylase domain"/>
    <property type="match status" value="1"/>
</dbReference>
<dbReference type="Gene3D" id="3.40.1080.20">
    <property type="entry name" value="Acetyl-CoA hydrolase/transferase C-terminal domain"/>
    <property type="match status" value="1"/>
</dbReference>
<dbReference type="Pfam" id="PF02550">
    <property type="entry name" value="AcetylCoA_hydro"/>
    <property type="match status" value="1"/>
</dbReference>
<evidence type="ECO:0000259" key="4">
    <source>
        <dbReference type="PROSITE" id="PS51186"/>
    </source>
</evidence>
<dbReference type="PANTHER" id="PTHR21432:SF20">
    <property type="entry name" value="ACETYL-COA HYDROLASE"/>
    <property type="match status" value="1"/>
</dbReference>
<dbReference type="InterPro" id="IPR000182">
    <property type="entry name" value="GNAT_dom"/>
</dbReference>
<dbReference type="Pfam" id="PF13336">
    <property type="entry name" value="AcetylCoA_hyd_C"/>
    <property type="match status" value="1"/>
</dbReference>
<dbReference type="GO" id="GO:0016747">
    <property type="term" value="F:acyltransferase activity, transferring groups other than amino-acyl groups"/>
    <property type="evidence" value="ECO:0007669"/>
    <property type="project" value="InterPro"/>
</dbReference>
<proteinExistence type="inferred from homology"/>
<name>A0A934RC34_9BACT</name>
<dbReference type="Gene3D" id="3.40.1080.10">
    <property type="entry name" value="Glutaconate Coenzyme A-transferase"/>
    <property type="match status" value="1"/>
</dbReference>
<dbReference type="Pfam" id="PF00850">
    <property type="entry name" value="Hist_deacetyl"/>
    <property type="match status" value="1"/>
</dbReference>
<dbReference type="RefSeq" id="WP_200276964.1">
    <property type="nucleotide sequence ID" value="NZ_JAENII010000003.1"/>
</dbReference>
<comment type="similarity">
    <text evidence="1">Belongs to the histone deacetylase family.</text>
</comment>
<keyword evidence="6" id="KW-1185">Reference proteome</keyword>
<dbReference type="SUPFAM" id="SSF100950">
    <property type="entry name" value="NagB/RpiA/CoA transferase-like"/>
    <property type="match status" value="2"/>
</dbReference>
<dbReference type="InterPro" id="IPR023696">
    <property type="entry name" value="Ureohydrolase_dom_sf"/>
</dbReference>
<sequence length="951" mass="103966">MEKLGSSKDAWLKIIRPGSRVFIGSGASVPRALIEKLLSVADHLRDVELVHIHTLGEVPWVTPEYADVLRTNTFFLTPEVGQAVLEGRADYTPCSLSEVPKLFTSTVLPIDVALVSVSPPDEHGKVSLGVSVDVVRAAVKSARVVVAQVNARVPRTYGESQLDVSEIDYFLKRDLAPVEAPKAHSNEVRRKIGVYLAELVDDGSTLQVGIGVTPVVAIQALKHHKHLGIHSGMFCESLMELMRCGAVDNSRKHFMSGRSVVSHALGSRKLYRFTHENPEIEFRSSAWVNDPGIIAMNQKMVAVNGARQIDITGQVVRDSAGHEFHGGIGAQIDFVRGAAASPGGRPVHVMPSTSSDGKISRIVASPGEGSVVASARTDVHYVITEYGVACLRGRSIRERALEMIQIAHPKFREALMRGAHERGWIPKFVSVAPTSLQPGDTESGVEFHRLSLGDDSRPFFMRPLHASDIRRLQEFFYSHSEETIRNRYGYLRDSMPADSAYKLVGVDQSVDLALGIFEERGVGRESLLRSVGRFYRDAEGEEAEIAFVVHDETRRMGMASRLFRELAKVAKRRGIRGFWAEVLPGNRPMGELFERFGGKAERSPDGDELIYRMKVATVLRLTAGGAKPSSKKSASAKVTIGWHGSEEYLRHATGPNEVENPERYRVLLAALEKEAKKLGAVPLPNREIRREELLRCHAAHYLDLVHIDVESLADRLRTGDTPICAESEEVAKLAAGAGLEAVAAVMEGRVERAFVAVRPPGHHATTDRGMGFCIYNNIALMARHAQEEFGVNRVLIVDWDVHHGNGTQDIFFADESVFFFSAHQSGIFPFSGAAEETGAGPGMGTNMNLPLPLGSGIERMLSGIEDQLAPAMEKFRPALVLVSAGFDARLGDPLGDLCLTDEDFATLTRAVVTIAERWAKGRVISILEGGYDPDGLAKAAVSHLRALQEGV</sequence>
<comment type="caution">
    <text evidence="5">The sequence shown here is derived from an EMBL/GenBank/DDBJ whole genome shotgun (WGS) entry which is preliminary data.</text>
</comment>